<accession>A0A365P902</accession>
<dbReference type="Pfam" id="PF12804">
    <property type="entry name" value="NTP_transf_3"/>
    <property type="match status" value="1"/>
</dbReference>
<evidence type="ECO:0000313" key="3">
    <source>
        <dbReference type="EMBL" id="RBA33859.1"/>
    </source>
</evidence>
<dbReference type="InterPro" id="IPR025877">
    <property type="entry name" value="MobA-like_NTP_Trfase"/>
</dbReference>
<dbReference type="EMBL" id="QNTT01000029">
    <property type="protein sequence ID" value="RBA33859.1"/>
    <property type="molecule type" value="Genomic_DNA"/>
</dbReference>
<feature type="domain" description="MobA-like NTP transferase" evidence="2">
    <location>
        <begin position="3"/>
        <end position="152"/>
    </location>
</feature>
<reference evidence="3 4" key="1">
    <citation type="submission" date="2018-06" db="EMBL/GenBank/DDBJ databases">
        <title>Whole genome sequencing of four bacterial strains from South Shetland trench revealing bio-synthetic gene clusters.</title>
        <authorList>
            <person name="Abdel-Mageed W.M."/>
            <person name="Lehri B."/>
            <person name="Jarmusch S.A."/>
            <person name="Miranda K."/>
            <person name="Goodfellow M."/>
            <person name="Jaspars M."/>
            <person name="Karlyshev A.V."/>
        </authorList>
    </citation>
    <scope>NUCLEOTIDE SEQUENCE [LARGE SCALE GENOMIC DNA]</scope>
    <source>
        <strain evidence="3 4">SST1</strain>
    </source>
</reference>
<sequence>MTGLVLAAGAGRRFGGPKALVDFRGVRLVDRAVGLLRAGGCDRVLVVSGAVELEVPGAEVVHNPDWDTGMGSSLRVGLTAVGDEDVVVVPVDMPWLGPESVRRVLAAEASLAVATYGGTRAHPVLLGAPHLPGIIATAAGDAGARHYLRAHPHLVTEVPCDDTGSPRDIDHPGDLDAPDGPPRDG</sequence>
<dbReference type="SUPFAM" id="SSF53448">
    <property type="entry name" value="Nucleotide-diphospho-sugar transferases"/>
    <property type="match status" value="1"/>
</dbReference>
<name>A0A365P902_9ACTN</name>
<protein>
    <submittedName>
        <fullName evidence="3">Nucleotidyltransferase family protein</fullName>
    </submittedName>
</protein>
<feature type="region of interest" description="Disordered" evidence="1">
    <location>
        <begin position="158"/>
        <end position="185"/>
    </location>
</feature>
<organism evidence="3 4">
    <name type="scientific">Dietzia maris</name>
    <dbReference type="NCBI Taxonomy" id="37915"/>
    <lineage>
        <taxon>Bacteria</taxon>
        <taxon>Bacillati</taxon>
        <taxon>Actinomycetota</taxon>
        <taxon>Actinomycetes</taxon>
        <taxon>Mycobacteriales</taxon>
        <taxon>Dietziaceae</taxon>
        <taxon>Dietzia</taxon>
    </lineage>
</organism>
<proteinExistence type="predicted"/>
<dbReference type="AlphaFoldDB" id="A0A365P902"/>
<feature type="compositionally biased region" description="Basic and acidic residues" evidence="1">
    <location>
        <begin position="164"/>
        <end position="174"/>
    </location>
</feature>
<dbReference type="InterPro" id="IPR029044">
    <property type="entry name" value="Nucleotide-diphossugar_trans"/>
</dbReference>
<dbReference type="Proteomes" id="UP000252187">
    <property type="component" value="Unassembled WGS sequence"/>
</dbReference>
<gene>
    <name evidence="3" type="ORF">DQ226_11365</name>
</gene>
<dbReference type="GO" id="GO:0016779">
    <property type="term" value="F:nucleotidyltransferase activity"/>
    <property type="evidence" value="ECO:0007669"/>
    <property type="project" value="UniProtKB-ARBA"/>
</dbReference>
<dbReference type="Gene3D" id="3.90.550.10">
    <property type="entry name" value="Spore Coat Polysaccharide Biosynthesis Protein SpsA, Chain A"/>
    <property type="match status" value="1"/>
</dbReference>
<evidence type="ECO:0000256" key="1">
    <source>
        <dbReference type="SAM" id="MobiDB-lite"/>
    </source>
</evidence>
<keyword evidence="3" id="KW-0808">Transferase</keyword>
<dbReference type="PANTHER" id="PTHR43777">
    <property type="entry name" value="MOLYBDENUM COFACTOR CYTIDYLYLTRANSFERASE"/>
    <property type="match status" value="1"/>
</dbReference>
<dbReference type="CDD" id="cd04182">
    <property type="entry name" value="GT_2_like_f"/>
    <property type="match status" value="1"/>
</dbReference>
<evidence type="ECO:0000259" key="2">
    <source>
        <dbReference type="Pfam" id="PF12804"/>
    </source>
</evidence>
<evidence type="ECO:0000313" key="4">
    <source>
        <dbReference type="Proteomes" id="UP000252187"/>
    </source>
</evidence>
<comment type="caution">
    <text evidence="3">The sequence shown here is derived from an EMBL/GenBank/DDBJ whole genome shotgun (WGS) entry which is preliminary data.</text>
</comment>
<dbReference type="PANTHER" id="PTHR43777:SF1">
    <property type="entry name" value="MOLYBDENUM COFACTOR CYTIDYLYLTRANSFERASE"/>
    <property type="match status" value="1"/>
</dbReference>